<dbReference type="InterPro" id="IPR027417">
    <property type="entry name" value="P-loop_NTPase"/>
</dbReference>
<evidence type="ECO:0000313" key="2">
    <source>
        <dbReference type="Proteomes" id="UP000696485"/>
    </source>
</evidence>
<dbReference type="SUPFAM" id="SSF52540">
    <property type="entry name" value="P-loop containing nucleoside triphosphate hydrolases"/>
    <property type="match status" value="1"/>
</dbReference>
<proteinExistence type="predicted"/>
<dbReference type="EMBL" id="JAAAUY010001399">
    <property type="protein sequence ID" value="KAF9322984.1"/>
    <property type="molecule type" value="Genomic_DNA"/>
</dbReference>
<feature type="non-terminal residue" evidence="1">
    <location>
        <position position="1"/>
    </location>
</feature>
<dbReference type="Proteomes" id="UP000696485">
    <property type="component" value="Unassembled WGS sequence"/>
</dbReference>
<comment type="caution">
    <text evidence="1">The sequence shown here is derived from an EMBL/GenBank/DDBJ whole genome shotgun (WGS) entry which is preliminary data.</text>
</comment>
<reference evidence="1" key="1">
    <citation type="journal article" date="2020" name="Fungal Divers.">
        <title>Resolving the Mortierellaceae phylogeny through synthesis of multi-gene phylogenetics and phylogenomics.</title>
        <authorList>
            <person name="Vandepol N."/>
            <person name="Liber J."/>
            <person name="Desiro A."/>
            <person name="Na H."/>
            <person name="Kennedy M."/>
            <person name="Barry K."/>
            <person name="Grigoriev I.V."/>
            <person name="Miller A.N."/>
            <person name="O'Donnell K."/>
            <person name="Stajich J.E."/>
            <person name="Bonito G."/>
        </authorList>
    </citation>
    <scope>NUCLEOTIDE SEQUENCE</scope>
    <source>
        <strain evidence="1">NVP1</strain>
    </source>
</reference>
<keyword evidence="2" id="KW-1185">Reference proteome</keyword>
<evidence type="ECO:0000313" key="1">
    <source>
        <dbReference type="EMBL" id="KAF9322984.1"/>
    </source>
</evidence>
<dbReference type="Gene3D" id="3.40.50.300">
    <property type="entry name" value="P-loop containing nucleotide triphosphate hydrolases"/>
    <property type="match status" value="1"/>
</dbReference>
<sequence>SDMMIQKAIHSQLEGATVFTVVHRLNAVMGDYERILVLDFGKVVEFGEPWGLLNEDKGRFRGMVAGQGPENEAALMDVARDLWESRRA</sequence>
<evidence type="ECO:0008006" key="3">
    <source>
        <dbReference type="Google" id="ProtNLM"/>
    </source>
</evidence>
<protein>
    <recommendedName>
        <fullName evidence="3">p-glycoprotein</fullName>
    </recommendedName>
</protein>
<dbReference type="AlphaFoldDB" id="A0A9P5VGI3"/>
<name>A0A9P5VGI3_9FUNG</name>
<organism evidence="1 2">
    <name type="scientific">Podila minutissima</name>
    <dbReference type="NCBI Taxonomy" id="64525"/>
    <lineage>
        <taxon>Eukaryota</taxon>
        <taxon>Fungi</taxon>
        <taxon>Fungi incertae sedis</taxon>
        <taxon>Mucoromycota</taxon>
        <taxon>Mortierellomycotina</taxon>
        <taxon>Mortierellomycetes</taxon>
        <taxon>Mortierellales</taxon>
        <taxon>Mortierellaceae</taxon>
        <taxon>Podila</taxon>
    </lineage>
</organism>
<gene>
    <name evidence="1" type="ORF">BG006_001861</name>
</gene>
<accession>A0A9P5VGI3</accession>